<evidence type="ECO:0000259" key="13">
    <source>
        <dbReference type="Pfam" id="PF17801"/>
    </source>
</evidence>
<evidence type="ECO:0000256" key="4">
    <source>
        <dbReference type="ARBA" id="ARBA00022729"/>
    </source>
</evidence>
<evidence type="ECO:0000256" key="2">
    <source>
        <dbReference type="ARBA" id="ARBA00009743"/>
    </source>
</evidence>
<dbReference type="Proteomes" id="UP000321820">
    <property type="component" value="Chromosome"/>
</dbReference>
<keyword evidence="9 11" id="KW-0326">Glycosidase</keyword>
<protein>
    <recommendedName>
        <fullName evidence="11">Alpha-galactosidase</fullName>
        <ecNumber evidence="11">3.2.1.22</ecNumber>
    </recommendedName>
    <alternativeName>
        <fullName evidence="11">Melibiase</fullName>
    </alternativeName>
</protein>
<keyword evidence="7" id="KW-0325">Glycoprotein</keyword>
<feature type="chain" id="PRO_5022806557" description="Alpha-galactosidase" evidence="12">
    <location>
        <begin position="23"/>
        <end position="390"/>
    </location>
</feature>
<sequence length="390" mass="42809">MKFLRLLPFVVALPLAAQQRVALTPPMGWNSWNHFAGRVTDADVRAAADAIVSSGMKDAGYIYVNIDDTWEGKRDASGVLHTNEKFPDMKALGDYIHSKGLKFGIYSSPGPQTCARFEGSYQHEEQDAKTWAEWGVDYIKYDLCSYRTIMREAAAKDPANGEKIQSDLMRQAYQKISDAIRKTGRPMVLSLCQYGWDEVWTWAPSLGGNLWRSTGDISDSYLSMSQIGFSQAGLSKYAGPGHWNDPDMLEVGNGRMTAEEYRTHMSLWSLLAAPLLAGNDLSKMSDETKSILLNKEVIAIDQDSLGKQGDRVWGKGALEVWAKPLSNGKVAVGLFNRSLEAAPVSVRFADAGAKSSAKVRDVWAGKDLGTKQGSYTANVAAHGVVLLILE</sequence>
<dbReference type="EMBL" id="CP042806">
    <property type="protein sequence ID" value="QEE27591.1"/>
    <property type="molecule type" value="Genomic_DNA"/>
</dbReference>
<dbReference type="PANTHER" id="PTHR11452:SF75">
    <property type="entry name" value="ALPHA-GALACTOSIDASE MEL1"/>
    <property type="match status" value="1"/>
</dbReference>
<name>A0A5B9EAZ4_9BACT</name>
<dbReference type="Gene3D" id="3.20.20.70">
    <property type="entry name" value="Aldolase class I"/>
    <property type="match status" value="1"/>
</dbReference>
<organism evidence="14 15">
    <name type="scientific">Terriglobus albidus</name>
    <dbReference type="NCBI Taxonomy" id="1592106"/>
    <lineage>
        <taxon>Bacteria</taxon>
        <taxon>Pseudomonadati</taxon>
        <taxon>Acidobacteriota</taxon>
        <taxon>Terriglobia</taxon>
        <taxon>Terriglobales</taxon>
        <taxon>Acidobacteriaceae</taxon>
        <taxon>Terriglobus</taxon>
    </lineage>
</organism>
<dbReference type="FunFam" id="3.20.20.70:FF:000197">
    <property type="entry name" value="Alpha-galactosidase"/>
    <property type="match status" value="1"/>
</dbReference>
<dbReference type="InterPro" id="IPR017853">
    <property type="entry name" value="GH"/>
</dbReference>
<keyword evidence="10" id="KW-0624">Polysaccharide degradation</keyword>
<reference evidence="14 15" key="1">
    <citation type="submission" date="2019-08" db="EMBL/GenBank/DDBJ databases">
        <title>Complete genome sequence of Terriglobus albidus strain ORNL.</title>
        <authorList>
            <person name="Podar M."/>
        </authorList>
    </citation>
    <scope>NUCLEOTIDE SEQUENCE [LARGE SCALE GENOMIC DNA]</scope>
    <source>
        <strain evidence="14 15">ORNL</strain>
    </source>
</reference>
<gene>
    <name evidence="14" type="ORF">FTW19_05995</name>
</gene>
<comment type="subcellular location">
    <subcellularLocation>
        <location evidence="1">Secreted</location>
    </subcellularLocation>
</comment>
<dbReference type="InterPro" id="IPR013780">
    <property type="entry name" value="Glyco_hydro_b"/>
</dbReference>
<feature type="domain" description="Alpha galactosidase C-terminal" evidence="13">
    <location>
        <begin position="316"/>
        <end position="389"/>
    </location>
</feature>
<feature type="signal peptide" evidence="12">
    <location>
        <begin position="1"/>
        <end position="22"/>
    </location>
</feature>
<dbReference type="InterPro" id="IPR000111">
    <property type="entry name" value="Glyco_hydro_27/36_CS"/>
</dbReference>
<dbReference type="AlphaFoldDB" id="A0A5B9EAZ4"/>
<dbReference type="SUPFAM" id="SSF51011">
    <property type="entry name" value="Glycosyl hydrolase domain"/>
    <property type="match status" value="1"/>
</dbReference>
<dbReference type="PANTHER" id="PTHR11452">
    <property type="entry name" value="ALPHA-GALACTOSIDASE/ALPHA-N-ACETYLGALACTOSAMINIDASE"/>
    <property type="match status" value="1"/>
</dbReference>
<keyword evidence="15" id="KW-1185">Reference proteome</keyword>
<evidence type="ECO:0000313" key="15">
    <source>
        <dbReference type="Proteomes" id="UP000321820"/>
    </source>
</evidence>
<keyword evidence="6 11" id="KW-1015">Disulfide bond</keyword>
<evidence type="ECO:0000256" key="6">
    <source>
        <dbReference type="ARBA" id="ARBA00023157"/>
    </source>
</evidence>
<dbReference type="PRINTS" id="PR00740">
    <property type="entry name" value="GLHYDRLASE27"/>
</dbReference>
<dbReference type="OrthoDB" id="9807519at2"/>
<dbReference type="SUPFAM" id="SSF51445">
    <property type="entry name" value="(Trans)glycosidases"/>
    <property type="match status" value="1"/>
</dbReference>
<evidence type="ECO:0000256" key="11">
    <source>
        <dbReference type="RuleBase" id="RU361168"/>
    </source>
</evidence>
<comment type="similarity">
    <text evidence="2 11">Belongs to the glycosyl hydrolase 27 family.</text>
</comment>
<evidence type="ECO:0000313" key="14">
    <source>
        <dbReference type="EMBL" id="QEE27591.1"/>
    </source>
</evidence>
<dbReference type="CDD" id="cd14792">
    <property type="entry name" value="GH27"/>
    <property type="match status" value="1"/>
</dbReference>
<dbReference type="Pfam" id="PF16499">
    <property type="entry name" value="Melibiase_2"/>
    <property type="match status" value="1"/>
</dbReference>
<accession>A0A5B9EAZ4</accession>
<evidence type="ECO:0000256" key="8">
    <source>
        <dbReference type="ARBA" id="ARBA00023277"/>
    </source>
</evidence>
<evidence type="ECO:0000256" key="1">
    <source>
        <dbReference type="ARBA" id="ARBA00004613"/>
    </source>
</evidence>
<evidence type="ECO:0000256" key="12">
    <source>
        <dbReference type="SAM" id="SignalP"/>
    </source>
</evidence>
<keyword evidence="4 12" id="KW-0732">Signal</keyword>
<dbReference type="GO" id="GO:0004557">
    <property type="term" value="F:alpha-galactosidase activity"/>
    <property type="evidence" value="ECO:0007669"/>
    <property type="project" value="UniProtKB-EC"/>
</dbReference>
<dbReference type="InterPro" id="IPR041233">
    <property type="entry name" value="Melibiase_C"/>
</dbReference>
<evidence type="ECO:0000256" key="9">
    <source>
        <dbReference type="ARBA" id="ARBA00023295"/>
    </source>
</evidence>
<dbReference type="GO" id="GO:0000272">
    <property type="term" value="P:polysaccharide catabolic process"/>
    <property type="evidence" value="ECO:0007669"/>
    <property type="project" value="UniProtKB-KW"/>
</dbReference>
<dbReference type="GO" id="GO:0005576">
    <property type="term" value="C:extracellular region"/>
    <property type="evidence" value="ECO:0007669"/>
    <property type="project" value="UniProtKB-SubCell"/>
</dbReference>
<evidence type="ECO:0000256" key="7">
    <source>
        <dbReference type="ARBA" id="ARBA00023180"/>
    </source>
</evidence>
<dbReference type="Gene3D" id="2.60.40.1180">
    <property type="entry name" value="Golgi alpha-mannosidase II"/>
    <property type="match status" value="1"/>
</dbReference>
<dbReference type="InterPro" id="IPR013785">
    <property type="entry name" value="Aldolase_TIM"/>
</dbReference>
<keyword evidence="8" id="KW-0119">Carbohydrate metabolism</keyword>
<keyword evidence="5 11" id="KW-0378">Hydrolase</keyword>
<keyword evidence="3" id="KW-0964">Secreted</keyword>
<evidence type="ECO:0000256" key="3">
    <source>
        <dbReference type="ARBA" id="ARBA00022525"/>
    </source>
</evidence>
<proteinExistence type="inferred from homology"/>
<dbReference type="KEGG" id="talb:FTW19_05995"/>
<dbReference type="RefSeq" id="WP_147646782.1">
    <property type="nucleotide sequence ID" value="NZ_CP042806.1"/>
</dbReference>
<dbReference type="EC" id="3.2.1.22" evidence="11"/>
<dbReference type="PROSITE" id="PS00512">
    <property type="entry name" value="ALPHA_GALACTOSIDASE"/>
    <property type="match status" value="1"/>
</dbReference>
<dbReference type="Pfam" id="PF17801">
    <property type="entry name" value="Melibiase_C"/>
    <property type="match status" value="1"/>
</dbReference>
<dbReference type="FunFam" id="2.60.40.1180:FF:000008">
    <property type="entry name" value="Alpha-galactosidase"/>
    <property type="match status" value="1"/>
</dbReference>
<comment type="catalytic activity">
    <reaction evidence="11">
        <text>Hydrolysis of terminal, non-reducing alpha-D-galactose residues in alpha-D-galactosides, including galactose oligosaccharides, galactomannans and galactolipids.</text>
        <dbReference type="EC" id="3.2.1.22"/>
    </reaction>
</comment>
<evidence type="ECO:0000256" key="5">
    <source>
        <dbReference type="ARBA" id="ARBA00022801"/>
    </source>
</evidence>
<evidence type="ECO:0000256" key="10">
    <source>
        <dbReference type="ARBA" id="ARBA00023326"/>
    </source>
</evidence>
<dbReference type="InterPro" id="IPR002241">
    <property type="entry name" value="Glyco_hydro_27"/>
</dbReference>